<feature type="compositionally biased region" description="Basic residues" evidence="1">
    <location>
        <begin position="408"/>
        <end position="424"/>
    </location>
</feature>
<feature type="region of interest" description="Disordered" evidence="1">
    <location>
        <begin position="795"/>
        <end position="814"/>
    </location>
</feature>
<reference evidence="2" key="1">
    <citation type="submission" date="2023-03" db="EMBL/GenBank/DDBJ databases">
        <title>Massive genome expansion in bonnet fungi (Mycena s.s.) driven by repeated elements and novel gene families across ecological guilds.</title>
        <authorList>
            <consortium name="Lawrence Berkeley National Laboratory"/>
            <person name="Harder C.B."/>
            <person name="Miyauchi S."/>
            <person name="Viragh M."/>
            <person name="Kuo A."/>
            <person name="Thoen E."/>
            <person name="Andreopoulos B."/>
            <person name="Lu D."/>
            <person name="Skrede I."/>
            <person name="Drula E."/>
            <person name="Henrissat B."/>
            <person name="Morin E."/>
            <person name="Kohler A."/>
            <person name="Barry K."/>
            <person name="LaButti K."/>
            <person name="Morin E."/>
            <person name="Salamov A."/>
            <person name="Lipzen A."/>
            <person name="Mereny Z."/>
            <person name="Hegedus B."/>
            <person name="Baldrian P."/>
            <person name="Stursova M."/>
            <person name="Weitz H."/>
            <person name="Taylor A."/>
            <person name="Grigoriev I.V."/>
            <person name="Nagy L.G."/>
            <person name="Martin F."/>
            <person name="Kauserud H."/>
        </authorList>
    </citation>
    <scope>NUCLEOTIDE SEQUENCE</scope>
    <source>
        <strain evidence="2">CBHHK173m</strain>
    </source>
</reference>
<proteinExistence type="predicted"/>
<evidence type="ECO:0000256" key="1">
    <source>
        <dbReference type="SAM" id="MobiDB-lite"/>
    </source>
</evidence>
<dbReference type="EMBL" id="JARJCN010000048">
    <property type="protein sequence ID" value="KAJ7081791.1"/>
    <property type="molecule type" value="Genomic_DNA"/>
</dbReference>
<protein>
    <submittedName>
        <fullName evidence="2">Uncharacterized protein</fullName>
    </submittedName>
</protein>
<feature type="compositionally biased region" description="Basic residues" evidence="1">
    <location>
        <begin position="226"/>
        <end position="240"/>
    </location>
</feature>
<gene>
    <name evidence="2" type="ORF">B0H15DRAFT_803485</name>
</gene>
<dbReference type="Proteomes" id="UP001222325">
    <property type="component" value="Unassembled WGS sequence"/>
</dbReference>
<feature type="compositionally biased region" description="Basic and acidic residues" evidence="1">
    <location>
        <begin position="1055"/>
        <end position="1067"/>
    </location>
</feature>
<name>A0AAD6U1M9_9AGAR</name>
<feature type="region of interest" description="Disordered" evidence="1">
    <location>
        <begin position="869"/>
        <end position="914"/>
    </location>
</feature>
<feature type="compositionally biased region" description="Basic and acidic residues" evidence="1">
    <location>
        <begin position="1016"/>
        <end position="1025"/>
    </location>
</feature>
<accession>A0AAD6U1M9</accession>
<dbReference type="AlphaFoldDB" id="A0AAD6U1M9"/>
<evidence type="ECO:0000313" key="2">
    <source>
        <dbReference type="EMBL" id="KAJ7081791.1"/>
    </source>
</evidence>
<organism evidence="2 3">
    <name type="scientific">Mycena belliarum</name>
    <dbReference type="NCBI Taxonomy" id="1033014"/>
    <lineage>
        <taxon>Eukaryota</taxon>
        <taxon>Fungi</taxon>
        <taxon>Dikarya</taxon>
        <taxon>Basidiomycota</taxon>
        <taxon>Agaricomycotina</taxon>
        <taxon>Agaricomycetes</taxon>
        <taxon>Agaricomycetidae</taxon>
        <taxon>Agaricales</taxon>
        <taxon>Marasmiineae</taxon>
        <taxon>Mycenaceae</taxon>
        <taxon>Mycena</taxon>
    </lineage>
</organism>
<keyword evidence="3" id="KW-1185">Reference proteome</keyword>
<feature type="region of interest" description="Disordered" evidence="1">
    <location>
        <begin position="986"/>
        <end position="1090"/>
    </location>
</feature>
<feature type="compositionally biased region" description="Low complexity" evidence="1">
    <location>
        <begin position="163"/>
        <end position="194"/>
    </location>
</feature>
<evidence type="ECO:0000313" key="3">
    <source>
        <dbReference type="Proteomes" id="UP001222325"/>
    </source>
</evidence>
<feature type="compositionally biased region" description="Low complexity" evidence="1">
    <location>
        <begin position="397"/>
        <end position="407"/>
    </location>
</feature>
<feature type="compositionally biased region" description="Basic and acidic residues" evidence="1">
    <location>
        <begin position="890"/>
        <end position="904"/>
    </location>
</feature>
<feature type="region of interest" description="Disordered" evidence="1">
    <location>
        <begin position="1"/>
        <end position="22"/>
    </location>
</feature>
<feature type="compositionally biased region" description="Basic residues" evidence="1">
    <location>
        <begin position="1"/>
        <end position="14"/>
    </location>
</feature>
<comment type="caution">
    <text evidence="2">The sequence shown here is derived from an EMBL/GenBank/DDBJ whole genome shotgun (WGS) entry which is preliminary data.</text>
</comment>
<feature type="region of interest" description="Disordered" evidence="1">
    <location>
        <begin position="386"/>
        <end position="434"/>
    </location>
</feature>
<feature type="region of interest" description="Disordered" evidence="1">
    <location>
        <begin position="163"/>
        <end position="242"/>
    </location>
</feature>
<sequence>MASTTKRTRGRKTKMSPEQTNFLEGKYDQFDRKRRSGKLQAFWTKMENEWFKRWPEEDALGIVLVPPDEDDPEEPPTMSAEDTLELGAATKARKSQLHHWFNNRNQKLQKQFGVTKASGNLAIKLFRNIRSRSRRLQEVEIYQKRHKTTIDEKVKAALATLSAAQGASDSSSSSTTSDSSSSSSSSDSDSSSTSDVDDSNADGPEGNKGPVKPAGRFKVKEGGTGRKGKADKKRAAALKKKQSEALTIRRQIAQTMLDNEEKAERAIVAKLYREQKGVDTTDVLDMASAERSPEELQAAQDQLEGIVAEFHAGIERMTGFLGVSLFGGPVPNEGGRVQTKAYCSGESPAGLSLAQSIRDFDKVVVAATGEWLGRCFSKEVRRGRALARPTEQSTNEAAAPEALPAAKAKTKPAQKAKTTKKNKPKAPPLHPVEPLLDNGTLLSFNDTHDTEGWYGCIDPALQGGDLANGDTIRHAIFFDNPACLDATGTPFFAVAHVACTGATSFLAVTRTPFLAVARAACTRAVTRTRFLAVTQIPFLAVAHVACTGATSFLAVTRTPFLAVARAACTRAVTGTRFLAVTQIPFLAVACAACTGATSFLAVTQTPFLAVAHAACTGATSCLGVTQAPFLAVACAACTSAVSRTRFLAVTRTPFFAVAHAACTSTVTRTRFLAVTRTPFPTVAHAARTSATSFLAATSAFVPYTASGASTTGTPAHASSPSITHHAFGFPWYTPPVTPNCALASFAPTAHGTIRCTVPTTVGADCRVVAAVIDDVPTVSSDVQASTAPQGLRARKGTWWGTTGTGTGTGTGRGFGPNDGTVIPLDPNAPPLTWENTATAAEKEAVRRGDMARKKAAAEENEAARTAEIARKARYNPDGPHDLFITKGRKRSAEDAGLRLPEGEKRVRKPAASREMPVPLSMRAGQTNADRASAANDDALLKKLNGKRKNDDQGHSEADTGILSMYLLNITRLAKWQAKFIAKTYGEQGKRAACQRRAGGGHSDGTEGPTGTLRRYGWRERQERRVVAGRGRRASDEREAGTAMGQGATGTLRRYGWRERQERQERRGAGSGRAAGSDERRSGCQRRAGGS</sequence>
<feature type="compositionally biased region" description="Gly residues" evidence="1">
    <location>
        <begin position="802"/>
        <end position="814"/>
    </location>
</feature>
<feature type="compositionally biased region" description="Low complexity" evidence="1">
    <location>
        <begin position="1040"/>
        <end position="1053"/>
    </location>
</feature>